<dbReference type="EMBL" id="CM037153">
    <property type="protein sequence ID" value="KAH7857995.1"/>
    <property type="molecule type" value="Genomic_DNA"/>
</dbReference>
<organism evidence="1 2">
    <name type="scientific">Vaccinium darrowii</name>
    <dbReference type="NCBI Taxonomy" id="229202"/>
    <lineage>
        <taxon>Eukaryota</taxon>
        <taxon>Viridiplantae</taxon>
        <taxon>Streptophyta</taxon>
        <taxon>Embryophyta</taxon>
        <taxon>Tracheophyta</taxon>
        <taxon>Spermatophyta</taxon>
        <taxon>Magnoliopsida</taxon>
        <taxon>eudicotyledons</taxon>
        <taxon>Gunneridae</taxon>
        <taxon>Pentapetalae</taxon>
        <taxon>asterids</taxon>
        <taxon>Ericales</taxon>
        <taxon>Ericaceae</taxon>
        <taxon>Vaccinioideae</taxon>
        <taxon>Vaccinieae</taxon>
        <taxon>Vaccinium</taxon>
    </lineage>
</organism>
<dbReference type="Proteomes" id="UP000828048">
    <property type="component" value="Chromosome 3"/>
</dbReference>
<evidence type="ECO:0000313" key="2">
    <source>
        <dbReference type="Proteomes" id="UP000828048"/>
    </source>
</evidence>
<accession>A0ACB7YYF9</accession>
<comment type="caution">
    <text evidence="1">The sequence shown here is derived from an EMBL/GenBank/DDBJ whole genome shotgun (WGS) entry which is preliminary data.</text>
</comment>
<name>A0ACB7YYF9_9ERIC</name>
<gene>
    <name evidence="1" type="ORF">Vadar_018735</name>
</gene>
<evidence type="ECO:0000313" key="1">
    <source>
        <dbReference type="EMBL" id="KAH7857995.1"/>
    </source>
</evidence>
<keyword evidence="2" id="KW-1185">Reference proteome</keyword>
<proteinExistence type="predicted"/>
<sequence length="393" mass="42358">MTSSFHFSLLFFSLLSLSPALAKASFHPHALLLPVQKDPSTLLYVTQLNLGTPLASEKLTLDLGGQFLWVDCEKGYSSTTYRPARCGSAKCSLAGADTCLECFSTSRPGCSNNTCELFPENTVISAATNGDLGSDVVSIQSTNGFNLGGIVYVPHFLFVCAPKFLLKAIHRTGVVFFGPGPYHFLLNTDASTPLIYTPLLLNPTSTVAVAGYSKPTTSSNYFIGVTSIQINQITVPNINASLLSIDHEGNGGTKISTVTPYTVLQTSIYTAVTKFFQNQLSGIPTVAATTPFKLCYNVTNFLGTRVEYNVLLIDLVLQNATVTWPIFGANSMVQVSDEVTCLGFVDGGLNPRTSIVIGGHQIEDNLLEFDLSASRLGFTSSLLFRETFQWHGP</sequence>
<protein>
    <submittedName>
        <fullName evidence="1">Uncharacterized protein</fullName>
    </submittedName>
</protein>
<reference evidence="1 2" key="1">
    <citation type="journal article" date="2021" name="Hortic Res">
        <title>High-quality reference genome and annotation aids understanding of berry development for evergreen blueberry (Vaccinium darrowii).</title>
        <authorList>
            <person name="Yu J."/>
            <person name="Hulse-Kemp A.M."/>
            <person name="Babiker E."/>
            <person name="Staton M."/>
        </authorList>
    </citation>
    <scope>NUCLEOTIDE SEQUENCE [LARGE SCALE GENOMIC DNA]</scope>
    <source>
        <strain evidence="2">cv. NJ 8807/NJ 8810</strain>
        <tissue evidence="1">Young leaf</tissue>
    </source>
</reference>